<protein>
    <recommendedName>
        <fullName evidence="4">Caspase family protein</fullName>
    </recommendedName>
</protein>
<proteinExistence type="predicted"/>
<dbReference type="OrthoDB" id="345222at2"/>
<keyword evidence="3" id="KW-1185">Reference proteome</keyword>
<comment type="caution">
    <text evidence="2">The sequence shown here is derived from an EMBL/GenBank/DDBJ whole genome shotgun (WGS) entry which is preliminary data.</text>
</comment>
<evidence type="ECO:0000313" key="3">
    <source>
        <dbReference type="Proteomes" id="UP000321638"/>
    </source>
</evidence>
<sequence>MMPSLVARCLAGALLVLTSACVQQQAPSASPAAAPVLSWKALLIGGDDAQPVFSNAVDTLQQRLAAFGVAAQDIAVLKSDAPPGEGVANRANVERQVHRLAGTAATGCFVFITAHGYPRGGLVLARSRIVIRPGDLDRLLERACGALPTVAIASGCFSGVYTDDATLRRPNRIVLAAARADLPSFGCSASERYTYYDRCFLDVLQQGAPWQAIAARVSQCVSGIERRSGDPPSHPQAFFGAAVARLAAF</sequence>
<dbReference type="EMBL" id="VDUZ01000004">
    <property type="protein sequence ID" value="TXL80432.1"/>
    <property type="molecule type" value="Genomic_DNA"/>
</dbReference>
<reference evidence="2 3" key="1">
    <citation type="submission" date="2019-06" db="EMBL/GenBank/DDBJ databases">
        <title>New taxonomy in bacterial strain CC-CFT640, isolated from vineyard.</title>
        <authorList>
            <person name="Lin S.-Y."/>
            <person name="Tsai C.-F."/>
            <person name="Young C.-C."/>
        </authorList>
    </citation>
    <scope>NUCLEOTIDE SEQUENCE [LARGE SCALE GENOMIC DNA]</scope>
    <source>
        <strain evidence="2 3">CC-CFT640</strain>
    </source>
</reference>
<organism evidence="2 3">
    <name type="scientific">Vineibacter terrae</name>
    <dbReference type="NCBI Taxonomy" id="2586908"/>
    <lineage>
        <taxon>Bacteria</taxon>
        <taxon>Pseudomonadati</taxon>
        <taxon>Pseudomonadota</taxon>
        <taxon>Alphaproteobacteria</taxon>
        <taxon>Hyphomicrobiales</taxon>
        <taxon>Vineibacter</taxon>
    </lineage>
</organism>
<evidence type="ECO:0000313" key="2">
    <source>
        <dbReference type="EMBL" id="TXL80432.1"/>
    </source>
</evidence>
<keyword evidence="1" id="KW-0732">Signal</keyword>
<evidence type="ECO:0000256" key="1">
    <source>
        <dbReference type="SAM" id="SignalP"/>
    </source>
</evidence>
<accession>A0A5C8PTL8</accession>
<dbReference type="RefSeq" id="WP_147845847.1">
    <property type="nucleotide sequence ID" value="NZ_VDUZ01000004.1"/>
</dbReference>
<name>A0A5C8PTL8_9HYPH</name>
<gene>
    <name evidence="2" type="ORF">FHP25_05235</name>
</gene>
<feature type="signal peptide" evidence="1">
    <location>
        <begin position="1"/>
        <end position="24"/>
    </location>
</feature>
<feature type="chain" id="PRO_5023062766" description="Caspase family protein" evidence="1">
    <location>
        <begin position="25"/>
        <end position="249"/>
    </location>
</feature>
<dbReference type="Proteomes" id="UP000321638">
    <property type="component" value="Unassembled WGS sequence"/>
</dbReference>
<dbReference type="AlphaFoldDB" id="A0A5C8PTL8"/>
<evidence type="ECO:0008006" key="4">
    <source>
        <dbReference type="Google" id="ProtNLM"/>
    </source>
</evidence>